<feature type="region of interest" description="Disordered" evidence="1">
    <location>
        <begin position="1"/>
        <end position="31"/>
    </location>
</feature>
<dbReference type="STRING" id="2060905.A0A2B7X2G9"/>
<dbReference type="AlphaFoldDB" id="A0A2B7X2G9"/>
<dbReference type="EMBL" id="PDNC01000054">
    <property type="protein sequence ID" value="PGH02942.1"/>
    <property type="molecule type" value="Genomic_DNA"/>
</dbReference>
<proteinExistence type="predicted"/>
<organism evidence="3 4">
    <name type="scientific">Blastomyces parvus</name>
    <dbReference type="NCBI Taxonomy" id="2060905"/>
    <lineage>
        <taxon>Eukaryota</taxon>
        <taxon>Fungi</taxon>
        <taxon>Dikarya</taxon>
        <taxon>Ascomycota</taxon>
        <taxon>Pezizomycotina</taxon>
        <taxon>Eurotiomycetes</taxon>
        <taxon>Eurotiomycetidae</taxon>
        <taxon>Onygenales</taxon>
        <taxon>Ajellomycetaceae</taxon>
        <taxon>Blastomyces</taxon>
    </lineage>
</organism>
<dbReference type="PANTHER" id="PTHR44942:SF10">
    <property type="entry name" value="METHYLTRANSFERASE TYPE 11 DOMAIN-CONTAINING PROTEIN"/>
    <property type="match status" value="1"/>
</dbReference>
<sequence length="330" mass="35929">MANSEPNRTAFQQEKTFRTYTPGQGSTYAQNRRGYDPEFFQLIIDHHAATGGQLDTILDVGCGPGTAVRGLAPHFKHAIGLDPSEGMISTARSLGGSASSSSSPEPITFHVSTAEDLGAQLSPPLIPENSIDLLTAATAAHWFDMSRFWPRAARVLKPGGSVALWTHGPIRVSPQLPNSAAIQVVVDELEDRHLRPYMMAGNLLVRHLYAGLELPWTLPGTAAGGSVSEFDEGSFFRRVWEGGDDVLMSRALSVDLDTVEKMVGTGSPVTRWREAHPDAAGTERDVVRVFRREVERLLHEAGVERGQEVVEGSQTGVLLIVKKKKEEEEV</sequence>
<protein>
    <recommendedName>
        <fullName evidence="2">Methyltransferase type 11 domain-containing protein</fullName>
    </recommendedName>
</protein>
<evidence type="ECO:0000259" key="2">
    <source>
        <dbReference type="Pfam" id="PF08241"/>
    </source>
</evidence>
<feature type="compositionally biased region" description="Polar residues" evidence="1">
    <location>
        <begin position="1"/>
        <end position="30"/>
    </location>
</feature>
<dbReference type="SUPFAM" id="SSF53335">
    <property type="entry name" value="S-adenosyl-L-methionine-dependent methyltransferases"/>
    <property type="match status" value="1"/>
</dbReference>
<dbReference type="Pfam" id="PF08241">
    <property type="entry name" value="Methyltransf_11"/>
    <property type="match status" value="1"/>
</dbReference>
<dbReference type="GO" id="GO:0008757">
    <property type="term" value="F:S-adenosylmethionine-dependent methyltransferase activity"/>
    <property type="evidence" value="ECO:0007669"/>
    <property type="project" value="InterPro"/>
</dbReference>
<evidence type="ECO:0000313" key="3">
    <source>
        <dbReference type="EMBL" id="PGH02942.1"/>
    </source>
</evidence>
<evidence type="ECO:0000313" key="4">
    <source>
        <dbReference type="Proteomes" id="UP000224080"/>
    </source>
</evidence>
<dbReference type="InterPro" id="IPR013216">
    <property type="entry name" value="Methyltransf_11"/>
</dbReference>
<dbReference type="CDD" id="cd02440">
    <property type="entry name" value="AdoMet_MTases"/>
    <property type="match status" value="1"/>
</dbReference>
<dbReference type="InterPro" id="IPR051052">
    <property type="entry name" value="Diverse_substrate_MTase"/>
</dbReference>
<reference evidence="3 4" key="1">
    <citation type="submission" date="2017-10" db="EMBL/GenBank/DDBJ databases">
        <title>Comparative genomics in systemic dimorphic fungi from Ajellomycetaceae.</title>
        <authorList>
            <person name="Munoz J.F."/>
            <person name="Mcewen J.G."/>
            <person name="Clay O.K."/>
            <person name="Cuomo C.A."/>
        </authorList>
    </citation>
    <scope>NUCLEOTIDE SEQUENCE [LARGE SCALE GENOMIC DNA]</scope>
    <source>
        <strain evidence="3 4">UAMH130</strain>
    </source>
</reference>
<dbReference type="PANTHER" id="PTHR44942">
    <property type="entry name" value="METHYLTRANSF_11 DOMAIN-CONTAINING PROTEIN"/>
    <property type="match status" value="1"/>
</dbReference>
<feature type="domain" description="Methyltransferase type 11" evidence="2">
    <location>
        <begin position="58"/>
        <end position="163"/>
    </location>
</feature>
<accession>A0A2B7X2G9</accession>
<dbReference type="InterPro" id="IPR029063">
    <property type="entry name" value="SAM-dependent_MTases_sf"/>
</dbReference>
<gene>
    <name evidence="3" type="ORF">GX51_04398</name>
</gene>
<name>A0A2B7X2G9_9EURO</name>
<dbReference type="Gene3D" id="3.40.50.150">
    <property type="entry name" value="Vaccinia Virus protein VP39"/>
    <property type="match status" value="1"/>
</dbReference>
<dbReference type="OrthoDB" id="10027013at2759"/>
<keyword evidence="4" id="KW-1185">Reference proteome</keyword>
<comment type="caution">
    <text evidence="3">The sequence shown here is derived from an EMBL/GenBank/DDBJ whole genome shotgun (WGS) entry which is preliminary data.</text>
</comment>
<evidence type="ECO:0000256" key="1">
    <source>
        <dbReference type="SAM" id="MobiDB-lite"/>
    </source>
</evidence>
<dbReference type="Proteomes" id="UP000224080">
    <property type="component" value="Unassembled WGS sequence"/>
</dbReference>